<organism evidence="1 2">
    <name type="scientific">Haemophilus ducreyi (strain 35000HP / ATCC 700724)</name>
    <dbReference type="NCBI Taxonomy" id="233412"/>
    <lineage>
        <taxon>Bacteria</taxon>
        <taxon>Pseudomonadati</taxon>
        <taxon>Pseudomonadota</taxon>
        <taxon>Gammaproteobacteria</taxon>
        <taxon>Pasteurellales</taxon>
        <taxon>Pasteurellaceae</taxon>
        <taxon>Haemophilus</taxon>
    </lineage>
</organism>
<proteinExistence type="predicted"/>
<name>Q7VL06_HAEDU</name>
<dbReference type="EMBL" id="AE017143">
    <property type="protein sequence ID" value="AAP96453.1"/>
    <property type="molecule type" value="Genomic_DNA"/>
</dbReference>
<reference evidence="2" key="1">
    <citation type="submission" date="2003-06" db="EMBL/GenBank/DDBJ databases">
        <title>The complete genome sequence of Haemophilus ducreyi.</title>
        <authorList>
            <person name="Munson R.S. Jr."/>
            <person name="Ray W.C."/>
            <person name="Mahairas G."/>
            <person name="Sabo P."/>
            <person name="Mungur R."/>
            <person name="Johnson L."/>
            <person name="Nguyen D."/>
            <person name="Wang J."/>
            <person name="Forst C."/>
            <person name="Hood L."/>
        </authorList>
    </citation>
    <scope>NUCLEOTIDE SEQUENCE [LARGE SCALE GENOMIC DNA]</scope>
    <source>
        <strain evidence="2">35000HP / ATCC 700724</strain>
    </source>
</reference>
<dbReference type="HOGENOM" id="CLU_3374023_0_0_6"/>
<gene>
    <name evidence="1" type="ordered locus">HD_1687</name>
</gene>
<dbReference type="AlphaFoldDB" id="Q7VL06"/>
<evidence type="ECO:0000313" key="1">
    <source>
        <dbReference type="EMBL" id="AAP96453.1"/>
    </source>
</evidence>
<dbReference type="Proteomes" id="UP000001022">
    <property type="component" value="Chromosome"/>
</dbReference>
<protein>
    <submittedName>
        <fullName evidence="1">Uncharacterized protein</fullName>
    </submittedName>
</protein>
<dbReference type="STRING" id="233412.HD_1687"/>
<keyword evidence="2" id="KW-1185">Reference proteome</keyword>
<accession>Q7VL06</accession>
<evidence type="ECO:0000313" key="2">
    <source>
        <dbReference type="Proteomes" id="UP000001022"/>
    </source>
</evidence>
<dbReference type="KEGG" id="hdu:HD_1687"/>
<sequence length="34" mass="3986">MRLKLNLGFVQLLHNTANFDRFCCFLIMQINDGV</sequence>